<organism evidence="2 3">
    <name type="scientific">Candidatus Zambryskibacteria bacterium RIFOXYC1_FULL_39_10</name>
    <dbReference type="NCBI Taxonomy" id="1802779"/>
    <lineage>
        <taxon>Bacteria</taxon>
        <taxon>Candidatus Zambryskiibacteriota</taxon>
    </lineage>
</organism>
<protein>
    <submittedName>
        <fullName evidence="2">Uncharacterized protein</fullName>
    </submittedName>
</protein>
<reference evidence="2 3" key="1">
    <citation type="journal article" date="2016" name="Nat. Commun.">
        <title>Thousands of microbial genomes shed light on interconnected biogeochemical processes in an aquifer system.</title>
        <authorList>
            <person name="Anantharaman K."/>
            <person name="Brown C.T."/>
            <person name="Hug L.A."/>
            <person name="Sharon I."/>
            <person name="Castelle C.J."/>
            <person name="Probst A.J."/>
            <person name="Thomas B.C."/>
            <person name="Singh A."/>
            <person name="Wilkins M.J."/>
            <person name="Karaoz U."/>
            <person name="Brodie E.L."/>
            <person name="Williams K.H."/>
            <person name="Hubbard S.S."/>
            <person name="Banfield J.F."/>
        </authorList>
    </citation>
    <scope>NUCLEOTIDE SEQUENCE [LARGE SCALE GENOMIC DNA]</scope>
</reference>
<evidence type="ECO:0000256" key="1">
    <source>
        <dbReference type="SAM" id="MobiDB-lite"/>
    </source>
</evidence>
<proteinExistence type="predicted"/>
<comment type="caution">
    <text evidence="2">The sequence shown here is derived from an EMBL/GenBank/DDBJ whole genome shotgun (WGS) entry which is preliminary data.</text>
</comment>
<evidence type="ECO:0000313" key="2">
    <source>
        <dbReference type="EMBL" id="OHB14816.1"/>
    </source>
</evidence>
<dbReference type="AlphaFoldDB" id="A0A1G2UZL1"/>
<feature type="compositionally biased region" description="Basic and acidic residues" evidence="1">
    <location>
        <begin position="56"/>
        <end position="66"/>
    </location>
</feature>
<sequence length="101" mass="10938">MDGKTDVPGSNPFDSIHLKDGTSLSSIYKIYDWVSGDGITSLGKWVEEAFKTRETYAGEKELKDESSNDNGGSVLVRPQPQTPSTGPVVVNRPPAQPWSNA</sequence>
<evidence type="ECO:0000313" key="3">
    <source>
        <dbReference type="Proteomes" id="UP000177697"/>
    </source>
</evidence>
<feature type="region of interest" description="Disordered" evidence="1">
    <location>
        <begin position="56"/>
        <end position="101"/>
    </location>
</feature>
<dbReference type="EMBL" id="MHWW01000012">
    <property type="protein sequence ID" value="OHB14816.1"/>
    <property type="molecule type" value="Genomic_DNA"/>
</dbReference>
<name>A0A1G2UZL1_9BACT</name>
<accession>A0A1G2UZL1</accession>
<dbReference type="Proteomes" id="UP000177697">
    <property type="component" value="Unassembled WGS sequence"/>
</dbReference>
<gene>
    <name evidence="2" type="ORF">A2431_00050</name>
</gene>